<keyword evidence="4" id="KW-1185">Reference proteome</keyword>
<evidence type="ECO:0000256" key="2">
    <source>
        <dbReference type="SAM" id="SignalP"/>
    </source>
</evidence>
<gene>
    <name evidence="3" type="ORF">EJ04DRAFT_567598</name>
</gene>
<accession>A0A9P4UW18</accession>
<dbReference type="EMBL" id="ML996214">
    <property type="protein sequence ID" value="KAF2730572.1"/>
    <property type="molecule type" value="Genomic_DNA"/>
</dbReference>
<sequence>MPWHRLTALASELIAFASEVITLTSELVPFAAKFIAFPWIRISTSPSPSPPSYPSSPPSPMPTKPLKRAPYLPRGIIGMILTHLISASSSDPALQWTSLRHITRFHRNTLESHFLAYWLPRLIISLPRELAPPNIRRLYHILVGFRE</sequence>
<evidence type="ECO:0000313" key="3">
    <source>
        <dbReference type="EMBL" id="KAF2730572.1"/>
    </source>
</evidence>
<proteinExistence type="predicted"/>
<reference evidence="3" key="1">
    <citation type="journal article" date="2020" name="Stud. Mycol.">
        <title>101 Dothideomycetes genomes: a test case for predicting lifestyles and emergence of pathogens.</title>
        <authorList>
            <person name="Haridas S."/>
            <person name="Albert R."/>
            <person name="Binder M."/>
            <person name="Bloem J."/>
            <person name="Labutti K."/>
            <person name="Salamov A."/>
            <person name="Andreopoulos B."/>
            <person name="Baker S."/>
            <person name="Barry K."/>
            <person name="Bills G."/>
            <person name="Bluhm B."/>
            <person name="Cannon C."/>
            <person name="Castanera R."/>
            <person name="Culley D."/>
            <person name="Daum C."/>
            <person name="Ezra D."/>
            <person name="Gonzalez J."/>
            <person name="Henrissat B."/>
            <person name="Kuo A."/>
            <person name="Liang C."/>
            <person name="Lipzen A."/>
            <person name="Lutzoni F."/>
            <person name="Magnuson J."/>
            <person name="Mondo S."/>
            <person name="Nolan M."/>
            <person name="Ohm R."/>
            <person name="Pangilinan J."/>
            <person name="Park H.-J."/>
            <person name="Ramirez L."/>
            <person name="Alfaro M."/>
            <person name="Sun H."/>
            <person name="Tritt A."/>
            <person name="Yoshinaga Y."/>
            <person name="Zwiers L.-H."/>
            <person name="Turgeon B."/>
            <person name="Goodwin S."/>
            <person name="Spatafora J."/>
            <person name="Crous P."/>
            <person name="Grigoriev I."/>
        </authorList>
    </citation>
    <scope>NUCLEOTIDE SEQUENCE</scope>
    <source>
        <strain evidence="3">CBS 125425</strain>
    </source>
</reference>
<organism evidence="3 4">
    <name type="scientific">Polyplosphaeria fusca</name>
    <dbReference type="NCBI Taxonomy" id="682080"/>
    <lineage>
        <taxon>Eukaryota</taxon>
        <taxon>Fungi</taxon>
        <taxon>Dikarya</taxon>
        <taxon>Ascomycota</taxon>
        <taxon>Pezizomycotina</taxon>
        <taxon>Dothideomycetes</taxon>
        <taxon>Pleosporomycetidae</taxon>
        <taxon>Pleosporales</taxon>
        <taxon>Tetraplosphaeriaceae</taxon>
        <taxon>Polyplosphaeria</taxon>
    </lineage>
</organism>
<feature type="region of interest" description="Disordered" evidence="1">
    <location>
        <begin position="46"/>
        <end position="65"/>
    </location>
</feature>
<keyword evidence="2" id="KW-0732">Signal</keyword>
<evidence type="ECO:0000256" key="1">
    <source>
        <dbReference type="SAM" id="MobiDB-lite"/>
    </source>
</evidence>
<dbReference type="Proteomes" id="UP000799444">
    <property type="component" value="Unassembled WGS sequence"/>
</dbReference>
<evidence type="ECO:0000313" key="4">
    <source>
        <dbReference type="Proteomes" id="UP000799444"/>
    </source>
</evidence>
<feature type="compositionally biased region" description="Pro residues" evidence="1">
    <location>
        <begin position="47"/>
        <end position="63"/>
    </location>
</feature>
<comment type="caution">
    <text evidence="3">The sequence shown here is derived from an EMBL/GenBank/DDBJ whole genome shotgun (WGS) entry which is preliminary data.</text>
</comment>
<feature type="signal peptide" evidence="2">
    <location>
        <begin position="1"/>
        <end position="22"/>
    </location>
</feature>
<feature type="chain" id="PRO_5040467065" evidence="2">
    <location>
        <begin position="23"/>
        <end position="147"/>
    </location>
</feature>
<dbReference type="AlphaFoldDB" id="A0A9P4UW18"/>
<name>A0A9P4UW18_9PLEO</name>
<protein>
    <submittedName>
        <fullName evidence="3">Uncharacterized protein</fullName>
    </submittedName>
</protein>